<organism evidence="1 2">
    <name type="scientific">Iris pallida</name>
    <name type="common">Sweet iris</name>
    <dbReference type="NCBI Taxonomy" id="29817"/>
    <lineage>
        <taxon>Eukaryota</taxon>
        <taxon>Viridiplantae</taxon>
        <taxon>Streptophyta</taxon>
        <taxon>Embryophyta</taxon>
        <taxon>Tracheophyta</taxon>
        <taxon>Spermatophyta</taxon>
        <taxon>Magnoliopsida</taxon>
        <taxon>Liliopsida</taxon>
        <taxon>Asparagales</taxon>
        <taxon>Iridaceae</taxon>
        <taxon>Iridoideae</taxon>
        <taxon>Irideae</taxon>
        <taxon>Iris</taxon>
    </lineage>
</organism>
<dbReference type="GO" id="GO:0003677">
    <property type="term" value="F:DNA binding"/>
    <property type="evidence" value="ECO:0007669"/>
    <property type="project" value="UniProtKB-KW"/>
</dbReference>
<comment type="caution">
    <text evidence="1">The sequence shown here is derived from an EMBL/GenBank/DDBJ whole genome shotgun (WGS) entry which is preliminary data.</text>
</comment>
<reference evidence="1" key="1">
    <citation type="journal article" date="2023" name="GigaByte">
        <title>Genome assembly of the bearded iris, Iris pallida Lam.</title>
        <authorList>
            <person name="Bruccoleri R.E."/>
            <person name="Oakeley E.J."/>
            <person name="Faust A.M.E."/>
            <person name="Altorfer M."/>
            <person name="Dessus-Babus S."/>
            <person name="Burckhardt D."/>
            <person name="Oertli M."/>
            <person name="Naumann U."/>
            <person name="Petersen F."/>
            <person name="Wong J."/>
        </authorList>
    </citation>
    <scope>NUCLEOTIDE SEQUENCE</scope>
    <source>
        <strain evidence="1">GSM-AAB239-AS_SAM_17_03QT</strain>
    </source>
</reference>
<keyword evidence="1" id="KW-0371">Homeobox</keyword>
<accession>A0AAX6E9E6</accession>
<dbReference type="Proteomes" id="UP001140949">
    <property type="component" value="Unassembled WGS sequence"/>
</dbReference>
<gene>
    <name evidence="1" type="ORF">M6B38_200310</name>
</gene>
<keyword evidence="1" id="KW-0238">DNA-binding</keyword>
<dbReference type="EMBL" id="JANAVB010038617">
    <property type="protein sequence ID" value="KAJ6800648.1"/>
    <property type="molecule type" value="Genomic_DNA"/>
</dbReference>
<keyword evidence="2" id="KW-1185">Reference proteome</keyword>
<sequence>MRPSSPPPTEEWLSALGRKLIHGSGGFVGLALSWLWELGSPSISIPACRPKSSLLGTKLCIGGLSSLEEKSA</sequence>
<reference evidence="1" key="2">
    <citation type="submission" date="2023-04" db="EMBL/GenBank/DDBJ databases">
        <authorList>
            <person name="Bruccoleri R.E."/>
            <person name="Oakeley E.J."/>
            <person name="Faust A.-M."/>
            <person name="Dessus-Babus S."/>
            <person name="Altorfer M."/>
            <person name="Burckhardt D."/>
            <person name="Oertli M."/>
            <person name="Naumann U."/>
            <person name="Petersen F."/>
            <person name="Wong J."/>
        </authorList>
    </citation>
    <scope>NUCLEOTIDE SEQUENCE</scope>
    <source>
        <strain evidence="1">GSM-AAB239-AS_SAM_17_03QT</strain>
        <tissue evidence="1">Leaf</tissue>
    </source>
</reference>
<evidence type="ECO:0000313" key="1">
    <source>
        <dbReference type="EMBL" id="KAJ6800648.1"/>
    </source>
</evidence>
<dbReference type="AlphaFoldDB" id="A0AAX6E9E6"/>
<name>A0AAX6E9E6_IRIPA</name>
<protein>
    <submittedName>
        <fullName evidence="1">Homeobox protein BEL1-like protein</fullName>
    </submittedName>
</protein>
<evidence type="ECO:0000313" key="2">
    <source>
        <dbReference type="Proteomes" id="UP001140949"/>
    </source>
</evidence>
<proteinExistence type="predicted"/>